<dbReference type="EMBL" id="CZAE01000007">
    <property type="protein sequence ID" value="CUP09553.1"/>
    <property type="molecule type" value="Genomic_DNA"/>
</dbReference>
<evidence type="ECO:0000313" key="1">
    <source>
        <dbReference type="EMBL" id="CUP09553.1"/>
    </source>
</evidence>
<organism evidence="1 2">
    <name type="scientific">Bacteroides faecis</name>
    <dbReference type="NCBI Taxonomy" id="674529"/>
    <lineage>
        <taxon>Bacteria</taxon>
        <taxon>Pseudomonadati</taxon>
        <taxon>Bacteroidota</taxon>
        <taxon>Bacteroidia</taxon>
        <taxon>Bacteroidales</taxon>
        <taxon>Bacteroidaceae</taxon>
        <taxon>Bacteroides</taxon>
    </lineage>
</organism>
<dbReference type="AlphaFoldDB" id="A0A174KC47"/>
<sequence length="68" mass="8209">MRNKKMTFPEYLHEMPLNRIIYRKRVIKHAKKVFTQFYTIKKAIAEPIPAIALFNKQTFLVKTNSRQQ</sequence>
<protein>
    <submittedName>
        <fullName evidence="1">Uncharacterized protein</fullName>
    </submittedName>
</protein>
<name>A0A174KC47_9BACE</name>
<reference evidence="1 2" key="1">
    <citation type="submission" date="2015-09" db="EMBL/GenBank/DDBJ databases">
        <authorList>
            <consortium name="Pathogen Informatics"/>
        </authorList>
    </citation>
    <scope>NUCLEOTIDE SEQUENCE [LARGE SCALE GENOMIC DNA]</scope>
    <source>
        <strain evidence="1 2">2789STDY5834846</strain>
    </source>
</reference>
<proteinExistence type="predicted"/>
<accession>A0A174KC47</accession>
<gene>
    <name evidence="1" type="ORF">ERS852461_01843</name>
</gene>
<dbReference type="Proteomes" id="UP000095606">
    <property type="component" value="Unassembled WGS sequence"/>
</dbReference>
<evidence type="ECO:0000313" key="2">
    <source>
        <dbReference type="Proteomes" id="UP000095606"/>
    </source>
</evidence>